<dbReference type="InterPro" id="IPR009000">
    <property type="entry name" value="Transl_B-barrel_sf"/>
</dbReference>
<evidence type="ECO:0000256" key="4">
    <source>
        <dbReference type="ARBA" id="ARBA00022490"/>
    </source>
</evidence>
<reference evidence="9 10" key="2">
    <citation type="journal article" date="2014" name="BMC Genomics">
        <title>An improved genome of the model marine alga Ostreococcus tauri unfolds by assessing Illumina de novo assemblies.</title>
        <authorList>
            <person name="Blanc-Mathieu R."/>
            <person name="Verhelst B."/>
            <person name="Derelle E."/>
            <person name="Rombauts S."/>
            <person name="Bouget F.Y."/>
            <person name="Carre I."/>
            <person name="Chateau A."/>
            <person name="Eyre-Walker A."/>
            <person name="Grimsley N."/>
            <person name="Moreau H."/>
            <person name="Piegu B."/>
            <person name="Rivals E."/>
            <person name="Schackwitz W."/>
            <person name="Van de Peer Y."/>
            <person name="Piganeau G."/>
        </authorList>
    </citation>
    <scope>NUCLEOTIDE SEQUENCE [LARGE SCALE GENOMIC DNA]</scope>
    <source>
        <strain evidence="10">OTTH 0595 / CCAP 157/2 / RCC745</strain>
    </source>
</reference>
<dbReference type="GO" id="GO:0005525">
    <property type="term" value="F:GTP binding"/>
    <property type="evidence" value="ECO:0007669"/>
    <property type="project" value="UniProtKB-KW"/>
</dbReference>
<keyword evidence="6" id="KW-0342">GTP-binding</keyword>
<dbReference type="GO" id="GO:0003924">
    <property type="term" value="F:GTPase activity"/>
    <property type="evidence" value="ECO:0007669"/>
    <property type="project" value="InterPro"/>
</dbReference>
<accession>A0A090M0L9</accession>
<dbReference type="GO" id="GO:0005737">
    <property type="term" value="C:cytoplasm"/>
    <property type="evidence" value="ECO:0007669"/>
    <property type="project" value="UniProtKB-SubCell"/>
</dbReference>
<dbReference type="PANTHER" id="PTHR23115">
    <property type="entry name" value="TRANSLATION FACTOR"/>
    <property type="match status" value="1"/>
</dbReference>
<feature type="domain" description="Tr-type G" evidence="8">
    <location>
        <begin position="156"/>
        <end position="387"/>
    </location>
</feature>
<dbReference type="SUPFAM" id="SSF50447">
    <property type="entry name" value="Translation proteins"/>
    <property type="match status" value="1"/>
</dbReference>
<reference evidence="10" key="1">
    <citation type="journal article" date="2006" name="Proc. Natl. Acad. Sci. U.S.A.">
        <title>Genome analysis of the smallest free-living eukaryote Ostreococcus tauri unveils many unique features.</title>
        <authorList>
            <person name="Derelle E."/>
            <person name="Ferraz C."/>
            <person name="Rombauts S."/>
            <person name="Rouze P."/>
            <person name="Worden A.Z."/>
            <person name="Robbens S."/>
            <person name="Partensky F."/>
            <person name="Degroeve S."/>
            <person name="Echeynie S."/>
            <person name="Cooke R."/>
            <person name="Saeys Y."/>
            <person name="Wuyts J."/>
            <person name="Jabbari K."/>
            <person name="Bowler C."/>
            <person name="Panaud O."/>
            <person name="Piegu B."/>
            <person name="Ball S.G."/>
            <person name="Ral J.-P."/>
            <person name="Bouget F.-Y."/>
            <person name="Piganeau G."/>
            <person name="De Baets B."/>
            <person name="Picard A."/>
            <person name="Delseny M."/>
            <person name="Demaille J."/>
            <person name="Van de Peer Y."/>
            <person name="Moreau H."/>
        </authorList>
    </citation>
    <scope>NUCLEOTIDE SEQUENCE [LARGE SCALE GENOMIC DNA]</scope>
    <source>
        <strain evidence="10">OTTH 0595 / CCAP 157/2 / RCC745</strain>
    </source>
</reference>
<feature type="compositionally biased region" description="Low complexity" evidence="7">
    <location>
        <begin position="90"/>
        <end position="102"/>
    </location>
</feature>
<dbReference type="KEGG" id="ota:OT_ostta04g05410"/>
<comment type="function">
    <text evidence="1">This protein promotes the GTP-dependent binding of aminoacyl-tRNA to the A-site of ribosomes during protein biosynthesis.</text>
</comment>
<dbReference type="Gene3D" id="2.40.30.10">
    <property type="entry name" value="Translation factors"/>
    <property type="match status" value="2"/>
</dbReference>
<dbReference type="InterPro" id="IPR031157">
    <property type="entry name" value="G_TR_CS"/>
</dbReference>
<evidence type="ECO:0000256" key="1">
    <source>
        <dbReference type="ARBA" id="ARBA00003982"/>
    </source>
</evidence>
<dbReference type="CDD" id="cd16267">
    <property type="entry name" value="HBS1-like_II"/>
    <property type="match status" value="1"/>
</dbReference>
<comment type="similarity">
    <text evidence="3">Belongs to the TRAFAC class translation factor GTPase superfamily. Classic translation factor GTPase family. EF-Tu/EF-1A subfamily.</text>
</comment>
<name>A0A090M0L9_OSTTA</name>
<feature type="compositionally biased region" description="Basic and acidic residues" evidence="7">
    <location>
        <begin position="61"/>
        <end position="77"/>
    </location>
</feature>
<dbReference type="PROSITE" id="PS51722">
    <property type="entry name" value="G_TR_2"/>
    <property type="match status" value="1"/>
</dbReference>
<dbReference type="Gene3D" id="3.40.50.300">
    <property type="entry name" value="P-loop containing nucleotide triphosphate hydrolases"/>
    <property type="match status" value="1"/>
</dbReference>
<keyword evidence="10" id="KW-1185">Reference proteome</keyword>
<dbReference type="STRING" id="70448.A0A090M0L9"/>
<sequence length="593" mass="63586">MSRKGGWGRDDDDYYDAYDDDDDGFDESESDGETVTVTTTTTTTTTKTFETMKTAPTHRTVGKEEIAARRRAEENARHPGGGKTSARGTFAFDAPSPDAAAKAARKRGTTSAETTQTRAEGLTREFDVKARVGGGDGAFDGYEPSSAERAAYASEDGDVHVVVMGHVDAGKSTLSGRVLYALKAVDDRAVHKNLRDAKASGKSSFAWAWVMDSRPEERERGVTIDVSVKRCTLDERRQLVVLDAPGHRDFVPSAISGMAQADAGILVIDGAVGGFENGFEVTTGHTGQTREHARLAKYLGLHSLIVVVNKMDCVEYSLERFQHIVDALTRFLVGDVGFGAEQLTFVPASGMEGVNISPDDFALPEVLKAWYRGPTLVDALRSIKIPSRGEPKPLRLPIADVVTEVRSLGATACGGKIESGSVFKGQKVSIMPANITATIKCIEIDGLPVDFAGVGASVDVGLSDVDPLHLQVGSVLCHTAYPMTSTNEIEISVLTTEVLRVPLLKGSKVVLHSHMLSCDATVDQLIAQVDALTGAVIKPNPRCITREQSAILRLKTSQNVCVEPVEVSPTLSRVTLRMGGKTMAVGVVRAIWR</sequence>
<evidence type="ECO:0000313" key="10">
    <source>
        <dbReference type="Proteomes" id="UP000009170"/>
    </source>
</evidence>
<keyword evidence="5" id="KW-0547">Nucleotide-binding</keyword>
<dbReference type="SUPFAM" id="SSF52540">
    <property type="entry name" value="P-loop containing nucleoside triphosphate hydrolases"/>
    <property type="match status" value="1"/>
</dbReference>
<gene>
    <name evidence="9" type="ORF">OT_ostta04g05410</name>
</gene>
<dbReference type="EMBL" id="CAID01000004">
    <property type="protein sequence ID" value="CEF97785.1"/>
    <property type="molecule type" value="Genomic_DNA"/>
</dbReference>
<proteinExistence type="inferred from homology"/>
<feature type="compositionally biased region" description="Low complexity" evidence="7">
    <location>
        <begin position="33"/>
        <end position="54"/>
    </location>
</feature>
<evidence type="ECO:0000256" key="2">
    <source>
        <dbReference type="ARBA" id="ARBA00004496"/>
    </source>
</evidence>
<evidence type="ECO:0000313" key="9">
    <source>
        <dbReference type="EMBL" id="CEF97785.1"/>
    </source>
</evidence>
<evidence type="ECO:0000256" key="6">
    <source>
        <dbReference type="ARBA" id="ARBA00023134"/>
    </source>
</evidence>
<dbReference type="InterPro" id="IPR050100">
    <property type="entry name" value="TRAFAC_GTPase_members"/>
</dbReference>
<comment type="caution">
    <text evidence="9">The sequence shown here is derived from an EMBL/GenBank/DDBJ whole genome shotgun (WGS) entry which is preliminary data.</text>
</comment>
<feature type="compositionally biased region" description="Acidic residues" evidence="7">
    <location>
        <begin position="10"/>
        <end position="32"/>
    </location>
</feature>
<dbReference type="Pfam" id="PF00009">
    <property type="entry name" value="GTP_EFTU"/>
    <property type="match status" value="1"/>
</dbReference>
<dbReference type="InterPro" id="IPR009001">
    <property type="entry name" value="Transl_elong_EF1A/Init_IF2_C"/>
</dbReference>
<evidence type="ECO:0000259" key="8">
    <source>
        <dbReference type="PROSITE" id="PS51722"/>
    </source>
</evidence>
<organism evidence="9 10">
    <name type="scientific">Ostreococcus tauri</name>
    <name type="common">Marine green alga</name>
    <dbReference type="NCBI Taxonomy" id="70448"/>
    <lineage>
        <taxon>Eukaryota</taxon>
        <taxon>Viridiplantae</taxon>
        <taxon>Chlorophyta</taxon>
        <taxon>Mamiellophyceae</taxon>
        <taxon>Mamiellales</taxon>
        <taxon>Bathycoccaceae</taxon>
        <taxon>Ostreococcus</taxon>
    </lineage>
</organism>
<dbReference type="Pfam" id="PF22594">
    <property type="entry name" value="GTP-eEF1A_C"/>
    <property type="match status" value="1"/>
</dbReference>
<evidence type="ECO:0000256" key="3">
    <source>
        <dbReference type="ARBA" id="ARBA00007249"/>
    </source>
</evidence>
<dbReference type="FunFam" id="2.40.30.10:FF:000020">
    <property type="entry name" value="Translation elongation factor EF-1"/>
    <property type="match status" value="1"/>
</dbReference>
<dbReference type="PRINTS" id="PR00315">
    <property type="entry name" value="ELONGATNFCT"/>
</dbReference>
<keyword evidence="4" id="KW-0963">Cytoplasm</keyword>
<dbReference type="SUPFAM" id="SSF50465">
    <property type="entry name" value="EF-Tu/eEF-1alpha/eIF2-gamma C-terminal domain"/>
    <property type="match status" value="1"/>
</dbReference>
<protein>
    <submittedName>
        <fullName evidence="9">Translation elongation/initiation factor/Ribosomal, beta-barrel</fullName>
    </submittedName>
</protein>
<comment type="subcellular location">
    <subcellularLocation>
        <location evidence="2">Cytoplasm</location>
    </subcellularLocation>
</comment>
<feature type="region of interest" description="Disordered" evidence="7">
    <location>
        <begin position="1"/>
        <end position="118"/>
    </location>
</feature>
<dbReference type="InterPro" id="IPR027417">
    <property type="entry name" value="P-loop_NTPase"/>
</dbReference>
<dbReference type="InParanoid" id="A0A090M0L9"/>
<dbReference type="Proteomes" id="UP000009170">
    <property type="component" value="Unassembled WGS sequence"/>
</dbReference>
<dbReference type="RefSeq" id="XP_003079073.2">
    <property type="nucleotide sequence ID" value="XM_003079025.2"/>
</dbReference>
<dbReference type="GeneID" id="9834089"/>
<evidence type="ECO:0000256" key="7">
    <source>
        <dbReference type="SAM" id="MobiDB-lite"/>
    </source>
</evidence>
<dbReference type="OrthoDB" id="342024at2759"/>
<evidence type="ECO:0000256" key="5">
    <source>
        <dbReference type="ARBA" id="ARBA00022741"/>
    </source>
</evidence>
<dbReference type="AlphaFoldDB" id="A0A090M0L9"/>
<dbReference type="PROSITE" id="PS00301">
    <property type="entry name" value="G_TR_1"/>
    <property type="match status" value="1"/>
</dbReference>
<dbReference type="InterPro" id="IPR054696">
    <property type="entry name" value="GTP-eEF1A_C"/>
</dbReference>
<dbReference type="InterPro" id="IPR000795">
    <property type="entry name" value="T_Tr_GTP-bd_dom"/>
</dbReference>